<organism evidence="2 3">
    <name type="scientific">Sphingobium herbicidovorans (strain ATCC 700291 / DSM 11019 / CCUG 56400 / KCTC 2939 / LMG 18315 / NBRC 16415 / MH)</name>
    <name type="common">Sphingomonas herbicidovorans</name>
    <dbReference type="NCBI Taxonomy" id="1219045"/>
    <lineage>
        <taxon>Bacteria</taxon>
        <taxon>Pseudomonadati</taxon>
        <taxon>Pseudomonadota</taxon>
        <taxon>Alphaproteobacteria</taxon>
        <taxon>Sphingomonadales</taxon>
        <taxon>Sphingomonadaceae</taxon>
        <taxon>Sphingobium</taxon>
    </lineage>
</organism>
<dbReference type="PATRIC" id="fig|1219045.3.peg.1508"/>
<proteinExistence type="predicted"/>
<dbReference type="AlphaFoldDB" id="A0A086PBJ8"/>
<accession>A0A086PBJ8</accession>
<keyword evidence="3" id="KW-1185">Reference proteome</keyword>
<dbReference type="EMBL" id="JFZA02000011">
    <property type="protein sequence ID" value="KFG90766.1"/>
    <property type="molecule type" value="Genomic_DNA"/>
</dbReference>
<gene>
    <name evidence="2" type="ORF">BV98_001478</name>
</gene>
<evidence type="ECO:0000313" key="2">
    <source>
        <dbReference type="EMBL" id="KFG90766.1"/>
    </source>
</evidence>
<comment type="caution">
    <text evidence="2">The sequence shown here is derived from an EMBL/GenBank/DDBJ whole genome shotgun (WGS) entry which is preliminary data.</text>
</comment>
<keyword evidence="1" id="KW-1133">Transmembrane helix</keyword>
<evidence type="ECO:0000313" key="3">
    <source>
        <dbReference type="Proteomes" id="UP000024284"/>
    </source>
</evidence>
<reference evidence="2" key="1">
    <citation type="submission" date="2014-08" db="EMBL/GenBank/DDBJ databases">
        <title>Draft genome sequences of Sphingobium herbicidovorans.</title>
        <authorList>
            <person name="Gan H.M."/>
            <person name="Gan H.Y."/>
            <person name="Savka M.A."/>
        </authorList>
    </citation>
    <scope>NUCLEOTIDE SEQUENCE [LARGE SCALE GENOMIC DNA]</scope>
    <source>
        <strain evidence="2">NBRC 16415</strain>
    </source>
</reference>
<dbReference type="Proteomes" id="UP000024284">
    <property type="component" value="Unassembled WGS sequence"/>
</dbReference>
<name>A0A086PBJ8_SPHHM</name>
<keyword evidence="1" id="KW-0812">Transmembrane</keyword>
<evidence type="ECO:0000256" key="1">
    <source>
        <dbReference type="SAM" id="Phobius"/>
    </source>
</evidence>
<feature type="transmembrane region" description="Helical" evidence="1">
    <location>
        <begin position="50"/>
        <end position="69"/>
    </location>
</feature>
<dbReference type="STRING" id="76947.GCA_002080435_02596"/>
<protein>
    <submittedName>
        <fullName evidence="2">Uncharacterized protein</fullName>
    </submittedName>
</protein>
<keyword evidence="1" id="KW-0472">Membrane</keyword>
<feature type="transmembrane region" description="Helical" evidence="1">
    <location>
        <begin position="21"/>
        <end position="38"/>
    </location>
</feature>
<sequence>MKCEDGHSEFRKFTVKFHGSFAAILGFVALMAEFSKPFDQAKQYALTHDGALPICYGCWLILYGLKYAVSWKLRSDLAQVREENRRKRGKR</sequence>